<comment type="caution">
    <text evidence="1">The sequence shown here is derived from an EMBL/GenBank/DDBJ whole genome shotgun (WGS) entry which is preliminary data.</text>
</comment>
<dbReference type="Proteomes" id="UP001519293">
    <property type="component" value="Unassembled WGS sequence"/>
</dbReference>
<dbReference type="EMBL" id="JAGIKZ010000037">
    <property type="protein sequence ID" value="MBP2243199.1"/>
    <property type="molecule type" value="Genomic_DNA"/>
</dbReference>
<name>A0ABS4RKD9_9BACI</name>
<protein>
    <recommendedName>
        <fullName evidence="3">Lipoprotein</fullName>
    </recommendedName>
</protein>
<proteinExistence type="predicted"/>
<dbReference type="RefSeq" id="WP_066392004.1">
    <property type="nucleotide sequence ID" value="NZ_JAGIKZ010000037.1"/>
</dbReference>
<sequence length="114" mass="13313">MKKIKIKLLATLIIINLILTVGCSKEEREDKSTIDVKIAHDKLYEEVRKKENLFKQNDIEISSIWADEETNTLHVGLLELNNKTEKKFKNILFEKVLHGSVKLNLFEEEPIELH</sequence>
<evidence type="ECO:0000313" key="2">
    <source>
        <dbReference type="Proteomes" id="UP001519293"/>
    </source>
</evidence>
<organism evidence="1 2">
    <name type="scientific">Cytobacillus eiseniae</name>
    <dbReference type="NCBI Taxonomy" id="762947"/>
    <lineage>
        <taxon>Bacteria</taxon>
        <taxon>Bacillati</taxon>
        <taxon>Bacillota</taxon>
        <taxon>Bacilli</taxon>
        <taxon>Bacillales</taxon>
        <taxon>Bacillaceae</taxon>
        <taxon>Cytobacillus</taxon>
    </lineage>
</organism>
<reference evidence="1 2" key="1">
    <citation type="submission" date="2021-03" db="EMBL/GenBank/DDBJ databases">
        <title>Genomic Encyclopedia of Type Strains, Phase IV (KMG-IV): sequencing the most valuable type-strain genomes for metagenomic binning, comparative biology and taxonomic classification.</title>
        <authorList>
            <person name="Goeker M."/>
        </authorList>
    </citation>
    <scope>NUCLEOTIDE SEQUENCE [LARGE SCALE GENOMIC DNA]</scope>
    <source>
        <strain evidence="1 2">DSM 26675</strain>
    </source>
</reference>
<evidence type="ECO:0008006" key="3">
    <source>
        <dbReference type="Google" id="ProtNLM"/>
    </source>
</evidence>
<gene>
    <name evidence="1" type="ORF">J2Z40_003787</name>
</gene>
<accession>A0ABS4RKD9</accession>
<dbReference type="PROSITE" id="PS51257">
    <property type="entry name" value="PROKAR_LIPOPROTEIN"/>
    <property type="match status" value="1"/>
</dbReference>
<evidence type="ECO:0000313" key="1">
    <source>
        <dbReference type="EMBL" id="MBP2243199.1"/>
    </source>
</evidence>
<keyword evidence="2" id="KW-1185">Reference proteome</keyword>